<gene>
    <name evidence="2" type="ORF">GCM10023156_49650</name>
</gene>
<dbReference type="Proteomes" id="UP001500840">
    <property type="component" value="Unassembled WGS sequence"/>
</dbReference>
<protein>
    <submittedName>
        <fullName evidence="2">Uncharacterized protein</fullName>
    </submittedName>
</protein>
<feature type="region of interest" description="Disordered" evidence="1">
    <location>
        <begin position="1"/>
        <end position="48"/>
    </location>
</feature>
<proteinExistence type="predicted"/>
<dbReference type="EMBL" id="BAABGA010000067">
    <property type="protein sequence ID" value="GAA4463910.1"/>
    <property type="molecule type" value="Genomic_DNA"/>
</dbReference>
<evidence type="ECO:0000313" key="2">
    <source>
        <dbReference type="EMBL" id="GAA4463910.1"/>
    </source>
</evidence>
<evidence type="ECO:0000313" key="3">
    <source>
        <dbReference type="Proteomes" id="UP001500840"/>
    </source>
</evidence>
<sequence length="48" mass="4883">MSKSKIKNSGGGGIFSKIHYGRVGLDGPDAELMGGASEPETGPHPDEA</sequence>
<accession>A0ABP8ND94</accession>
<organism evidence="2 3">
    <name type="scientific">Novipirellula rosea</name>
    <dbReference type="NCBI Taxonomy" id="1031540"/>
    <lineage>
        <taxon>Bacteria</taxon>
        <taxon>Pseudomonadati</taxon>
        <taxon>Planctomycetota</taxon>
        <taxon>Planctomycetia</taxon>
        <taxon>Pirellulales</taxon>
        <taxon>Pirellulaceae</taxon>
        <taxon>Novipirellula</taxon>
    </lineage>
</organism>
<keyword evidence="3" id="KW-1185">Reference proteome</keyword>
<evidence type="ECO:0000256" key="1">
    <source>
        <dbReference type="SAM" id="MobiDB-lite"/>
    </source>
</evidence>
<reference evidence="3" key="1">
    <citation type="journal article" date="2019" name="Int. J. Syst. Evol. Microbiol.">
        <title>The Global Catalogue of Microorganisms (GCM) 10K type strain sequencing project: providing services to taxonomists for standard genome sequencing and annotation.</title>
        <authorList>
            <consortium name="The Broad Institute Genomics Platform"/>
            <consortium name="The Broad Institute Genome Sequencing Center for Infectious Disease"/>
            <person name="Wu L."/>
            <person name="Ma J."/>
        </authorList>
    </citation>
    <scope>NUCLEOTIDE SEQUENCE [LARGE SCALE GENOMIC DNA]</scope>
    <source>
        <strain evidence="3">JCM 17759</strain>
    </source>
</reference>
<name>A0ABP8ND94_9BACT</name>
<comment type="caution">
    <text evidence="2">The sequence shown here is derived from an EMBL/GenBank/DDBJ whole genome shotgun (WGS) entry which is preliminary data.</text>
</comment>